<gene>
    <name evidence="3" type="ORF">DD559_01625</name>
</gene>
<evidence type="ECO:0000313" key="3">
    <source>
        <dbReference type="EMBL" id="PVX28200.1"/>
    </source>
</evidence>
<name>A0A2U0SA44_9SPHN</name>
<feature type="signal peptide" evidence="2">
    <location>
        <begin position="1"/>
        <end position="20"/>
    </location>
</feature>
<comment type="caution">
    <text evidence="3">The sequence shown here is derived from an EMBL/GenBank/DDBJ whole genome shotgun (WGS) entry which is preliminary data.</text>
</comment>
<evidence type="ECO:0000256" key="2">
    <source>
        <dbReference type="SAM" id="SignalP"/>
    </source>
</evidence>
<dbReference type="AlphaFoldDB" id="A0A2U0SA44"/>
<proteinExistence type="predicted"/>
<dbReference type="EMBL" id="QENQ01000001">
    <property type="protein sequence ID" value="PVX28200.1"/>
    <property type="molecule type" value="Genomic_DNA"/>
</dbReference>
<sequence>MRIILAAGMAAILLATPGLAQQQKQSVGDGAQAPLRDLRINEKKIPDVLLLAASAPYSSRGTKSCAQIRAGIVELNGVLGTDADAPEAKGGNGGAIAAAGSRAIVGALIPGFGLVRMVTGADKQEKRLTAALYGGTIRRAYLKGLGVSKGCKPPAAPTATARAAVPSLPVDDKDDKKDDRKD</sequence>
<feature type="region of interest" description="Disordered" evidence="1">
    <location>
        <begin position="151"/>
        <end position="182"/>
    </location>
</feature>
<evidence type="ECO:0000313" key="4">
    <source>
        <dbReference type="Proteomes" id="UP000245890"/>
    </source>
</evidence>
<organism evidence="3 4">
    <name type="scientific">Sphingomonas pokkalii</name>
    <dbReference type="NCBI Taxonomy" id="2175090"/>
    <lineage>
        <taxon>Bacteria</taxon>
        <taxon>Pseudomonadati</taxon>
        <taxon>Pseudomonadota</taxon>
        <taxon>Alphaproteobacteria</taxon>
        <taxon>Sphingomonadales</taxon>
        <taxon>Sphingomonadaceae</taxon>
        <taxon>Sphingomonas</taxon>
    </lineage>
</organism>
<reference evidence="3 4" key="1">
    <citation type="submission" date="2018-05" db="EMBL/GenBank/DDBJ databases">
        <title>Description of Sphingomonas pokkalii sp nov, isolated from the rhizosphere of saline tolerant pokkali rice and its draft genome analysis.</title>
        <authorList>
            <person name="Menon R."/>
            <person name="Kumari S."/>
            <person name="Rameshkumar N."/>
        </authorList>
    </citation>
    <scope>NUCLEOTIDE SEQUENCE [LARGE SCALE GENOMIC DNA]</scope>
    <source>
        <strain evidence="3 4">L3B27</strain>
    </source>
</reference>
<dbReference type="RefSeq" id="WP_116467653.1">
    <property type="nucleotide sequence ID" value="NZ_QENQ01000001.1"/>
</dbReference>
<accession>A0A2U0SA44</accession>
<feature type="compositionally biased region" description="Basic and acidic residues" evidence="1">
    <location>
        <begin position="170"/>
        <end position="182"/>
    </location>
</feature>
<feature type="compositionally biased region" description="Low complexity" evidence="1">
    <location>
        <begin position="157"/>
        <end position="166"/>
    </location>
</feature>
<dbReference type="OrthoDB" id="7211066at2"/>
<dbReference type="Proteomes" id="UP000245890">
    <property type="component" value="Unassembled WGS sequence"/>
</dbReference>
<evidence type="ECO:0000256" key="1">
    <source>
        <dbReference type="SAM" id="MobiDB-lite"/>
    </source>
</evidence>
<keyword evidence="4" id="KW-1185">Reference proteome</keyword>
<protein>
    <submittedName>
        <fullName evidence="3">Uncharacterized protein</fullName>
    </submittedName>
</protein>
<keyword evidence="2" id="KW-0732">Signal</keyword>
<feature type="chain" id="PRO_5015527226" evidence="2">
    <location>
        <begin position="21"/>
        <end position="182"/>
    </location>
</feature>